<accession>A0A7G1HQS2</accession>
<protein>
    <recommendedName>
        <fullName evidence="1">DUF7281 domain-containing protein</fullName>
    </recommendedName>
</protein>
<evidence type="ECO:0000313" key="3">
    <source>
        <dbReference type="Proteomes" id="UP000594042"/>
    </source>
</evidence>
<organism evidence="2 3">
    <name type="scientific">Coprobacter secundus subsp. similis</name>
    <dbReference type="NCBI Taxonomy" id="2751153"/>
    <lineage>
        <taxon>Bacteria</taxon>
        <taxon>Pseudomonadati</taxon>
        <taxon>Bacteroidota</taxon>
        <taxon>Bacteroidia</taxon>
        <taxon>Bacteroidales</taxon>
        <taxon>Barnesiellaceae</taxon>
        <taxon>Coprobacter</taxon>
    </lineage>
</organism>
<keyword evidence="3" id="KW-1185">Reference proteome</keyword>
<evidence type="ECO:0000313" key="2">
    <source>
        <dbReference type="EMBL" id="BCI61810.1"/>
    </source>
</evidence>
<evidence type="ECO:0000259" key="1">
    <source>
        <dbReference type="Pfam" id="PF23947"/>
    </source>
</evidence>
<dbReference type="EMBL" id="AP023322">
    <property type="protein sequence ID" value="BCI61810.1"/>
    <property type="molecule type" value="Genomic_DNA"/>
</dbReference>
<dbReference type="Proteomes" id="UP000594042">
    <property type="component" value="Chromosome"/>
</dbReference>
<feature type="domain" description="DUF7281" evidence="1">
    <location>
        <begin position="155"/>
        <end position="286"/>
    </location>
</feature>
<dbReference type="RefSeq" id="WP_200755354.1">
    <property type="nucleotide sequence ID" value="NZ_AP023322.1"/>
</dbReference>
<gene>
    <name evidence="2" type="ORF">Cop2CBH44_01630</name>
</gene>
<proteinExistence type="predicted"/>
<reference evidence="3" key="1">
    <citation type="submission" date="2020-07" db="EMBL/GenBank/DDBJ databases">
        <title>Complete genome sequencing of Coprobacter sp. strain 2CBH44.</title>
        <authorList>
            <person name="Sakamoto M."/>
            <person name="Murakami T."/>
            <person name="Mori H."/>
        </authorList>
    </citation>
    <scope>NUCLEOTIDE SEQUENCE [LARGE SCALE GENOMIC DNA]</scope>
    <source>
        <strain evidence="3">2CBH44</strain>
    </source>
</reference>
<sequence>MDINKKRFTISVARKLLHMLEGGTVPSSSLPHWIVDELRLEGLLTGITSGSRVSYRLTDEVAFSRYIADNYTSGNSLERWIDVLLNENNDLQRSTLVQYTGDSKTVKLRTFRGFLVNCYEPIAAKIEQEEFLISPIEGIAVFVQKPEVFYIPSDVVVVGVENGENFSRIRCQKHLFGDRKILFVSRYPQSTDLREWLMKIPNKYIHFGDFDLAGIFIYQSEFYKYLGERASFLIPEDIDARLRTGNDVLYNTQYLRYKNMKIADARLDKLVEMIHHYRRVYEQEGYVVAK</sequence>
<dbReference type="Pfam" id="PF23947">
    <property type="entry name" value="DUF7281"/>
    <property type="match status" value="1"/>
</dbReference>
<dbReference type="AlphaFoldDB" id="A0A7G1HQS2"/>
<dbReference type="InterPro" id="IPR055705">
    <property type="entry name" value="DUF7281"/>
</dbReference>
<name>A0A7G1HQS2_9BACT</name>
<dbReference type="KEGG" id="copr:Cop2CBH44_01630"/>